<comment type="caution">
    <text evidence="1">The sequence shown here is derived from an EMBL/GenBank/DDBJ whole genome shotgun (WGS) entry which is preliminary data.</text>
</comment>
<dbReference type="Proteomes" id="UP000488956">
    <property type="component" value="Unassembled WGS sequence"/>
</dbReference>
<dbReference type="AlphaFoldDB" id="A0A6G0KLJ3"/>
<evidence type="ECO:0000313" key="2">
    <source>
        <dbReference type="Proteomes" id="UP000488956"/>
    </source>
</evidence>
<proteinExistence type="predicted"/>
<organism evidence="1 2">
    <name type="scientific">Phytophthora fragariae</name>
    <dbReference type="NCBI Taxonomy" id="53985"/>
    <lineage>
        <taxon>Eukaryota</taxon>
        <taxon>Sar</taxon>
        <taxon>Stramenopiles</taxon>
        <taxon>Oomycota</taxon>
        <taxon>Peronosporomycetes</taxon>
        <taxon>Peronosporales</taxon>
        <taxon>Peronosporaceae</taxon>
        <taxon>Phytophthora</taxon>
    </lineage>
</organism>
<evidence type="ECO:0000313" key="1">
    <source>
        <dbReference type="EMBL" id="KAE9092029.1"/>
    </source>
</evidence>
<reference evidence="1 2" key="1">
    <citation type="submission" date="2018-09" db="EMBL/GenBank/DDBJ databases">
        <title>Genomic investigation of the strawberry pathogen Phytophthora fragariae indicates pathogenicity is determined by transcriptional variation in three key races.</title>
        <authorList>
            <person name="Adams T.M."/>
            <person name="Armitage A.D."/>
            <person name="Sobczyk M.K."/>
            <person name="Bates H.J."/>
            <person name="Dunwell J.M."/>
            <person name="Nellist C.F."/>
            <person name="Harrison R.J."/>
        </authorList>
    </citation>
    <scope>NUCLEOTIDE SEQUENCE [LARGE SCALE GENOMIC DNA]</scope>
    <source>
        <strain evidence="1 2">ONT-3</strain>
    </source>
</reference>
<protein>
    <submittedName>
        <fullName evidence="1">Uncharacterized protein</fullName>
    </submittedName>
</protein>
<dbReference type="EMBL" id="QXFX01001337">
    <property type="protein sequence ID" value="KAE9092029.1"/>
    <property type="molecule type" value="Genomic_DNA"/>
</dbReference>
<accession>A0A6G0KLJ3</accession>
<gene>
    <name evidence="1" type="ORF">PF010_g17962</name>
</gene>
<sequence length="352" mass="39594">MDNSWHRRETLRELEKQIRQNVVVAPSDSAERLYDVSQDTNNNDNVNETSSAATDVIQENSAVLKSPLRRSSDDSGVGVVDAMVDLLSGQTRADQREPSDGETSYTIPITRAAEPVVEWDTNGKLLAGAFPTLFLRGGDMLPKGSMPKHLVDHFCKYYDDRFEEDVVFVATLFNQKQRHAAVRKAAHASVTHSKALLKLAKLANDDGFKQQLLDAQSNPTSRSAKRLNAQLLRVLSIVGEPVPFSPFEIASARPKLAALSYRYGLAHHWVTLVPPEQDDIRLHRIAQLRKLKQWNQAECVYSRADCAWGDLPYELRRSPRMRLSVFAKFPALAAQMFTARLKNAIRDILRCD</sequence>
<name>A0A6G0KLJ3_9STRA</name>